<feature type="domain" description="AAA+ ATPase" evidence="6">
    <location>
        <begin position="70"/>
        <end position="215"/>
    </location>
</feature>
<accession>A0A0P9CZ31</accession>
<reference evidence="7 8" key="1">
    <citation type="submission" date="2015-09" db="EMBL/GenBank/DDBJ databases">
        <title>Draft genome sequence of Kouleothrix aurantiaca JCM 19913.</title>
        <authorList>
            <person name="Hemp J."/>
        </authorList>
    </citation>
    <scope>NUCLEOTIDE SEQUENCE [LARGE SCALE GENOMIC DNA]</scope>
    <source>
        <strain evidence="7 8">COM-B</strain>
    </source>
</reference>
<dbReference type="GO" id="GO:0016887">
    <property type="term" value="F:ATP hydrolysis activity"/>
    <property type="evidence" value="ECO:0007669"/>
    <property type="project" value="InterPro"/>
</dbReference>
<dbReference type="Gene3D" id="3.40.50.300">
    <property type="entry name" value="P-loop containing nucleotide triphosphate hydrolases"/>
    <property type="match status" value="1"/>
</dbReference>
<sequence>QEYGVIRTYLETLLALPWKKHSDDQLDIAHAQRVLDEDHYDLERIKARILEYLAVRALRQQRLGLTANPRGAILCFVGPPGVGKTSLGRSIARAMGREFIRLSLGGVRDEAEIRGHRRTYIGALPGTIIQTIRRAGVNNPVFMLDEIDKLGADFRGDPSSALLEVLDPEQNNSFRDHYLDVAWDLAPVMFIATANTLQTIPPPLLDRMEVIQLSGYTLREKLEIARRYLLPEQLHEHALTPADADITDAALQVAIEEYTREAGVRNLEREIAALCRKVAVEIASRTETPSSTS</sequence>
<evidence type="ECO:0000313" key="8">
    <source>
        <dbReference type="Proteomes" id="UP000050509"/>
    </source>
</evidence>
<evidence type="ECO:0000256" key="5">
    <source>
        <dbReference type="ARBA" id="ARBA00022840"/>
    </source>
</evidence>
<evidence type="ECO:0000256" key="4">
    <source>
        <dbReference type="ARBA" id="ARBA00022825"/>
    </source>
</evidence>
<dbReference type="InterPro" id="IPR027065">
    <property type="entry name" value="Lon_Prtase"/>
</dbReference>
<dbReference type="Proteomes" id="UP000050509">
    <property type="component" value="Unassembled WGS sequence"/>
</dbReference>
<dbReference type="AlphaFoldDB" id="A0A0P9CZ31"/>
<evidence type="ECO:0000256" key="2">
    <source>
        <dbReference type="ARBA" id="ARBA00022741"/>
    </source>
</evidence>
<dbReference type="GO" id="GO:0005524">
    <property type="term" value="F:ATP binding"/>
    <property type="evidence" value="ECO:0007669"/>
    <property type="project" value="UniProtKB-KW"/>
</dbReference>
<gene>
    <name evidence="7" type="ORF">SE17_38505</name>
</gene>
<keyword evidence="4" id="KW-0720">Serine protease</keyword>
<dbReference type="SMART" id="SM00382">
    <property type="entry name" value="AAA"/>
    <property type="match status" value="1"/>
</dbReference>
<dbReference type="GO" id="GO:0004252">
    <property type="term" value="F:serine-type endopeptidase activity"/>
    <property type="evidence" value="ECO:0007669"/>
    <property type="project" value="InterPro"/>
</dbReference>
<evidence type="ECO:0000256" key="1">
    <source>
        <dbReference type="ARBA" id="ARBA00022670"/>
    </source>
</evidence>
<protein>
    <submittedName>
        <fullName evidence="7">Peptidase</fullName>
    </submittedName>
</protein>
<dbReference type="EMBL" id="LJCR01002719">
    <property type="protein sequence ID" value="KPV48356.1"/>
    <property type="molecule type" value="Genomic_DNA"/>
</dbReference>
<organism evidence="7 8">
    <name type="scientific">Kouleothrix aurantiaca</name>
    <dbReference type="NCBI Taxonomy" id="186479"/>
    <lineage>
        <taxon>Bacteria</taxon>
        <taxon>Bacillati</taxon>
        <taxon>Chloroflexota</taxon>
        <taxon>Chloroflexia</taxon>
        <taxon>Chloroflexales</taxon>
        <taxon>Roseiflexineae</taxon>
        <taxon>Roseiflexaceae</taxon>
        <taxon>Kouleothrix</taxon>
    </lineage>
</organism>
<comment type="caution">
    <text evidence="7">The sequence shown here is derived from an EMBL/GenBank/DDBJ whole genome shotgun (WGS) entry which is preliminary data.</text>
</comment>
<dbReference type="GO" id="GO:0004176">
    <property type="term" value="F:ATP-dependent peptidase activity"/>
    <property type="evidence" value="ECO:0007669"/>
    <property type="project" value="InterPro"/>
</dbReference>
<dbReference type="FunFam" id="3.40.50.300:FF:000382">
    <property type="entry name" value="Lon protease homolog 2, peroxisomal"/>
    <property type="match status" value="1"/>
</dbReference>
<keyword evidence="3" id="KW-0378">Hydrolase</keyword>
<name>A0A0P9CZ31_9CHLR</name>
<evidence type="ECO:0000256" key="3">
    <source>
        <dbReference type="ARBA" id="ARBA00022801"/>
    </source>
</evidence>
<dbReference type="Pfam" id="PF00004">
    <property type="entry name" value="AAA"/>
    <property type="match status" value="1"/>
</dbReference>
<dbReference type="InterPro" id="IPR003959">
    <property type="entry name" value="ATPase_AAA_core"/>
</dbReference>
<dbReference type="PANTHER" id="PTHR43718">
    <property type="entry name" value="LON PROTEASE"/>
    <property type="match status" value="1"/>
</dbReference>
<evidence type="ECO:0000259" key="6">
    <source>
        <dbReference type="SMART" id="SM00382"/>
    </source>
</evidence>
<dbReference type="GO" id="GO:0006515">
    <property type="term" value="P:protein quality control for misfolded or incompletely synthesized proteins"/>
    <property type="evidence" value="ECO:0007669"/>
    <property type="project" value="TreeGrafter"/>
</dbReference>
<evidence type="ECO:0000313" key="7">
    <source>
        <dbReference type="EMBL" id="KPV48356.1"/>
    </source>
</evidence>
<dbReference type="InterPro" id="IPR027417">
    <property type="entry name" value="P-loop_NTPase"/>
</dbReference>
<dbReference type="SUPFAM" id="SSF52540">
    <property type="entry name" value="P-loop containing nucleoside triphosphate hydrolases"/>
    <property type="match status" value="1"/>
</dbReference>
<keyword evidence="8" id="KW-1185">Reference proteome</keyword>
<dbReference type="Pfam" id="PF22667">
    <property type="entry name" value="Lon_lid"/>
    <property type="match status" value="1"/>
</dbReference>
<dbReference type="InterPro" id="IPR003593">
    <property type="entry name" value="AAA+_ATPase"/>
</dbReference>
<dbReference type="InterPro" id="IPR054594">
    <property type="entry name" value="Lon_lid"/>
</dbReference>
<dbReference type="CDD" id="cd19500">
    <property type="entry name" value="RecA-like_Lon"/>
    <property type="match status" value="1"/>
</dbReference>
<feature type="non-terminal residue" evidence="7">
    <location>
        <position position="1"/>
    </location>
</feature>
<keyword evidence="2" id="KW-0547">Nucleotide-binding</keyword>
<keyword evidence="5" id="KW-0067">ATP-binding</keyword>
<proteinExistence type="predicted"/>
<dbReference type="PANTHER" id="PTHR43718:SF2">
    <property type="entry name" value="LON PROTEASE HOMOLOG, MITOCHONDRIAL"/>
    <property type="match status" value="1"/>
</dbReference>
<keyword evidence="1" id="KW-0645">Protease</keyword>
<feature type="non-terminal residue" evidence="7">
    <location>
        <position position="293"/>
    </location>
</feature>
<dbReference type="Gene3D" id="1.10.8.60">
    <property type="match status" value="1"/>
</dbReference>